<dbReference type="AlphaFoldDB" id="A0AAD5XH19"/>
<accession>A0AAD5XH19</accession>
<sequence>MEGTQDGAPLPDIRVFNKSENDKISNVNSDKSGLLPSTIPGESSIGVFGMGEFPVGESGINEFWSFEALISQKPPNQTTMERNTRTIPRNLSIPISPIIRSSAQPQSPLYPHHSHLYSHIPVPGLPRQITTLKSTQNPNVTCAPNQNPNPHPNTNQHSKRMPPTPKALGRLTVASKQFSPRGPQAQSQTQSQSQFQSQSQSFHSPFGAASELLTTPFQTHLFSPIPFPLLDNPIDLMSSFSPILPPTLGLSSGLTNSTHIASPSQLTFSPQHIFEAEIMQMSPQVFGLSQHQQQPTAARAFLSSFNPITGSIPPFDAGLSNTELLCSPIPFQFLYPSPLPQWAQQSSLPSPGGIGSNNILPSSSQSAAPPPARMTPLQIMNAAMAAKANSKKRSASTQSGLSDDISNSVISTIPIKQKPRTKIKTRLSFETAHANNLNDEGSEGSGTAVSSPTVSVAITRGGGSSSSTPKFVNAIDSPQLLPQLHTDGDMSTGAASLTTRNEVSVKIKHSVVTSVPVLTKAKRIFIQPSNRKEYRKDAEKHRRELLKSAFDGLNELIPSKKHKNRIPQEQLLANAMDYIAELQKEGEMMSDTISHLEIEIESHKKK</sequence>
<feature type="region of interest" description="Disordered" evidence="1">
    <location>
        <begin position="384"/>
        <end position="403"/>
    </location>
</feature>
<organism evidence="3 4">
    <name type="scientific">Physocladia obscura</name>
    <dbReference type="NCBI Taxonomy" id="109957"/>
    <lineage>
        <taxon>Eukaryota</taxon>
        <taxon>Fungi</taxon>
        <taxon>Fungi incertae sedis</taxon>
        <taxon>Chytridiomycota</taxon>
        <taxon>Chytridiomycota incertae sedis</taxon>
        <taxon>Chytridiomycetes</taxon>
        <taxon>Chytridiales</taxon>
        <taxon>Chytriomycetaceae</taxon>
        <taxon>Physocladia</taxon>
    </lineage>
</organism>
<keyword evidence="4" id="KW-1185">Reference proteome</keyword>
<dbReference type="GO" id="GO:0046983">
    <property type="term" value="F:protein dimerization activity"/>
    <property type="evidence" value="ECO:0007669"/>
    <property type="project" value="InterPro"/>
</dbReference>
<comment type="caution">
    <text evidence="3">The sequence shown here is derived from an EMBL/GenBank/DDBJ whole genome shotgun (WGS) entry which is preliminary data.</text>
</comment>
<evidence type="ECO:0000313" key="3">
    <source>
        <dbReference type="EMBL" id="KAJ3135025.1"/>
    </source>
</evidence>
<evidence type="ECO:0000256" key="1">
    <source>
        <dbReference type="SAM" id="MobiDB-lite"/>
    </source>
</evidence>
<dbReference type="PROSITE" id="PS50888">
    <property type="entry name" value="BHLH"/>
    <property type="match status" value="1"/>
</dbReference>
<dbReference type="Pfam" id="PF00010">
    <property type="entry name" value="HLH"/>
    <property type="match status" value="1"/>
</dbReference>
<dbReference type="EMBL" id="JADGJH010000176">
    <property type="protein sequence ID" value="KAJ3135025.1"/>
    <property type="molecule type" value="Genomic_DNA"/>
</dbReference>
<feature type="region of interest" description="Disordered" evidence="1">
    <location>
        <begin position="344"/>
        <end position="373"/>
    </location>
</feature>
<evidence type="ECO:0000313" key="4">
    <source>
        <dbReference type="Proteomes" id="UP001211907"/>
    </source>
</evidence>
<reference evidence="3" key="1">
    <citation type="submission" date="2020-05" db="EMBL/GenBank/DDBJ databases">
        <title>Phylogenomic resolution of chytrid fungi.</title>
        <authorList>
            <person name="Stajich J.E."/>
            <person name="Amses K."/>
            <person name="Simmons R."/>
            <person name="Seto K."/>
            <person name="Myers J."/>
            <person name="Bonds A."/>
            <person name="Quandt C.A."/>
            <person name="Barry K."/>
            <person name="Liu P."/>
            <person name="Grigoriev I."/>
            <person name="Longcore J.E."/>
            <person name="James T.Y."/>
        </authorList>
    </citation>
    <scope>NUCLEOTIDE SEQUENCE</scope>
    <source>
        <strain evidence="3">JEL0513</strain>
    </source>
</reference>
<gene>
    <name evidence="3" type="ORF">HK100_003119</name>
</gene>
<protein>
    <recommendedName>
        <fullName evidence="2">BHLH domain-containing protein</fullName>
    </recommendedName>
</protein>
<dbReference type="InterPro" id="IPR036638">
    <property type="entry name" value="HLH_DNA-bd_sf"/>
</dbReference>
<dbReference type="SMART" id="SM00353">
    <property type="entry name" value="HLH"/>
    <property type="match status" value="1"/>
</dbReference>
<feature type="region of interest" description="Disordered" evidence="1">
    <location>
        <begin position="135"/>
        <end position="202"/>
    </location>
</feature>
<dbReference type="SUPFAM" id="SSF47459">
    <property type="entry name" value="HLH, helix-loop-helix DNA-binding domain"/>
    <property type="match status" value="1"/>
</dbReference>
<feature type="compositionally biased region" description="Low complexity" evidence="1">
    <location>
        <begin position="144"/>
        <end position="156"/>
    </location>
</feature>
<feature type="domain" description="BHLH" evidence="2">
    <location>
        <begin position="530"/>
        <end position="582"/>
    </location>
</feature>
<proteinExistence type="predicted"/>
<dbReference type="Gene3D" id="4.10.280.10">
    <property type="entry name" value="Helix-loop-helix DNA-binding domain"/>
    <property type="match status" value="1"/>
</dbReference>
<dbReference type="InterPro" id="IPR011598">
    <property type="entry name" value="bHLH_dom"/>
</dbReference>
<name>A0AAD5XH19_9FUNG</name>
<dbReference type="Proteomes" id="UP001211907">
    <property type="component" value="Unassembled WGS sequence"/>
</dbReference>
<feature type="compositionally biased region" description="Low complexity" evidence="1">
    <location>
        <begin position="184"/>
        <end position="201"/>
    </location>
</feature>
<evidence type="ECO:0000259" key="2">
    <source>
        <dbReference type="PROSITE" id="PS50888"/>
    </source>
</evidence>